<dbReference type="Pfam" id="PF22942">
    <property type="entry name" value="DUF7025"/>
    <property type="match status" value="1"/>
</dbReference>
<evidence type="ECO:0000313" key="4">
    <source>
        <dbReference type="EMBL" id="EXV01360.1"/>
    </source>
</evidence>
<sequence>MQISDSPFIRIPLVPVAWYYTNPALTRQIFACAANIPGLLDSSQLLAYDYDRCYLHTTSRPQHKHLNTQSSKHIKPDRLVMESPQTTLPTGNRRTEPNAGKSSSNINDDGATTMEHNQASRKLRETSKRRAARSVKAGKSAISSKTPASGKSIQSGKQEKFRKHRRKNRPKEVSSESDDYSSSESDDDYSLHSDESMSLSSSDEESSHRRHKHRRSRKSRSVSRHASHRSRTASRGDRMKPLSGNTLQFEAENDMVSAREAEFTSSQNWVSWNDPISQRELGEAIAQLESRYAQLQFQVEKLGGNAVQMTSKPLGSHLPSQYISPTQPLDNAHTHHNVVGFNTSFSQKPNTLLSLAAARRGLPQREAPHRGNPGTHSQIVMPNDTARSKSNSRRERKVDYKRVDSVWDSTLYTFKLQDTAEVATNSKYDKYIFHVRRTFDSEGKYRNTVVDIKSKLLRECLQDVIGNVRGVSLVDETPKLDPNLLFLYLEDFRSHRKKLKQVEPAGQGARERKKNQQRIDKKRKELKVLVKYLDKDYAKVKESLYPMLDSGIITFDYLWALWKPGTLIYSSTYGFAEDPRVFKVDLAVRHSSLLRGEFYFVDGKYLEFDGKRFGHGTLAEEIAEFQGTRKITSLPFYPLSYHKDEDGIRRMLVERGKKFVALHGAHYKAYSGIAYNKRKKGSVVKFHIQQSRIMIDPAIFRRINPNYCLSNVRPRDFDALSDLGLSDGDDDLYECFSSDNLQGDDEPKVVSKTTKDSDCNVPVTKALQTDLEARSKAPQPQLSATTSGKIVERTSSTDTSGEERTVDTPEEDDPDVCLEFTDEDYLLASPVVLGFAFSEKQWLELAVSRVHDIKWNEDAWDSLVLPPETKDLIQALVKSRKQNATQTIDDVIQGKGKGLVTVLHGPPGTGKTLTAEGISELLRCPLYMASAGELGTDCRFLEADLQKILDVCHAWGAILLLDEADVFLEKRNMQDIHRNALVSIFLRQLEYFQGILFLTTNRVETFDEAFQSRIHIALRYEGLDSKAKKTIFKMFIDRVKAFGKLTVEPFSEEDLKKLAKYELNGREIKNMVGSAQDLAMNKNESLSMRHMQQVLDIHVKFGRDLRGGTGYEDAMRSYC</sequence>
<accession>A0A014NG26</accession>
<dbReference type="SUPFAM" id="SSF52540">
    <property type="entry name" value="P-loop containing nucleoside triphosphate hydrolases"/>
    <property type="match status" value="1"/>
</dbReference>
<feature type="compositionally biased region" description="Polar residues" evidence="2">
    <location>
        <begin position="83"/>
        <end position="92"/>
    </location>
</feature>
<evidence type="ECO:0000256" key="1">
    <source>
        <dbReference type="SAM" id="Coils"/>
    </source>
</evidence>
<dbReference type="Gene3D" id="3.40.50.300">
    <property type="entry name" value="P-loop containing nucleotide triphosphate hydrolases"/>
    <property type="match status" value="1"/>
</dbReference>
<gene>
    <name evidence="4" type="ORF">X797_005456</name>
</gene>
<dbReference type="InterPro" id="IPR003959">
    <property type="entry name" value="ATPase_AAA_core"/>
</dbReference>
<proteinExistence type="predicted"/>
<dbReference type="GO" id="GO:0016887">
    <property type="term" value="F:ATP hydrolysis activity"/>
    <property type="evidence" value="ECO:0007669"/>
    <property type="project" value="InterPro"/>
</dbReference>
<feature type="compositionally biased region" description="Basic residues" evidence="2">
    <location>
        <begin position="160"/>
        <end position="169"/>
    </location>
</feature>
<dbReference type="EMBL" id="JELW01000008">
    <property type="protein sequence ID" value="EXV01360.1"/>
    <property type="molecule type" value="Genomic_DNA"/>
</dbReference>
<feature type="compositionally biased region" description="Acidic residues" evidence="2">
    <location>
        <begin position="175"/>
        <end position="188"/>
    </location>
</feature>
<feature type="coiled-coil region" evidence="1">
    <location>
        <begin position="278"/>
        <end position="305"/>
    </location>
</feature>
<dbReference type="InterPro" id="IPR027417">
    <property type="entry name" value="P-loop_NTPase"/>
</dbReference>
<evidence type="ECO:0000259" key="3">
    <source>
        <dbReference type="SMART" id="SM00382"/>
    </source>
</evidence>
<dbReference type="PANTHER" id="PTHR46411">
    <property type="entry name" value="FAMILY ATPASE, PUTATIVE-RELATED"/>
    <property type="match status" value="1"/>
</dbReference>
<dbReference type="PANTHER" id="PTHR46411:SF1">
    <property type="entry name" value="FAMILY ATPASE, PUTATIVE (AFU_ORTHOLOGUE AFUA_7G05752)-RELATED"/>
    <property type="match status" value="1"/>
</dbReference>
<dbReference type="SMART" id="SM00382">
    <property type="entry name" value="AAA"/>
    <property type="match status" value="1"/>
</dbReference>
<keyword evidence="1" id="KW-0175">Coiled coil</keyword>
<name>A0A014NG26_9HYPO</name>
<dbReference type="Proteomes" id="UP000030151">
    <property type="component" value="Unassembled WGS sequence"/>
</dbReference>
<dbReference type="HOGENOM" id="CLU_004471_0_0_1"/>
<dbReference type="AlphaFoldDB" id="A0A014NG26"/>
<comment type="caution">
    <text evidence="4">The sequence shown here is derived from an EMBL/GenBank/DDBJ whole genome shotgun (WGS) entry which is preliminary data.</text>
</comment>
<reference evidence="4 5" key="1">
    <citation type="submission" date="2014-02" db="EMBL/GenBank/DDBJ databases">
        <title>The genome sequence of the entomopathogenic fungus Metarhizium robertsii ARSEF 2575.</title>
        <authorList>
            <person name="Giuliano Garisto Donzelli B."/>
            <person name="Roe B.A."/>
            <person name="Macmil S.L."/>
            <person name="Krasnoff S.B."/>
            <person name="Gibson D.M."/>
        </authorList>
    </citation>
    <scope>NUCLEOTIDE SEQUENCE [LARGE SCALE GENOMIC DNA]</scope>
    <source>
        <strain evidence="4 5">ARSEF 2575</strain>
    </source>
</reference>
<protein>
    <submittedName>
        <fullName evidence="4">ATPase (AAA) domain protein</fullName>
    </submittedName>
</protein>
<evidence type="ECO:0000256" key="2">
    <source>
        <dbReference type="SAM" id="MobiDB-lite"/>
    </source>
</evidence>
<evidence type="ECO:0000313" key="5">
    <source>
        <dbReference type="Proteomes" id="UP000030151"/>
    </source>
</evidence>
<dbReference type="eggNOG" id="KOG0742">
    <property type="taxonomic scope" value="Eukaryota"/>
</dbReference>
<feature type="compositionally biased region" description="Polar residues" evidence="2">
    <location>
        <begin position="778"/>
        <end position="799"/>
    </location>
</feature>
<feature type="region of interest" description="Disordered" evidence="2">
    <location>
        <begin position="770"/>
        <end position="815"/>
    </location>
</feature>
<dbReference type="InterPro" id="IPR003593">
    <property type="entry name" value="AAA+_ATPase"/>
</dbReference>
<feature type="region of interest" description="Disordered" evidence="2">
    <location>
        <begin position="499"/>
        <end position="519"/>
    </location>
</feature>
<dbReference type="Pfam" id="PF00004">
    <property type="entry name" value="AAA"/>
    <property type="match status" value="1"/>
</dbReference>
<dbReference type="CDD" id="cd19481">
    <property type="entry name" value="RecA-like_protease"/>
    <property type="match status" value="1"/>
</dbReference>
<feature type="region of interest" description="Disordered" evidence="2">
    <location>
        <begin position="63"/>
        <end position="244"/>
    </location>
</feature>
<feature type="region of interest" description="Disordered" evidence="2">
    <location>
        <begin position="364"/>
        <end position="397"/>
    </location>
</feature>
<feature type="domain" description="AAA+ ATPase" evidence="3">
    <location>
        <begin position="897"/>
        <end position="1022"/>
    </location>
</feature>
<dbReference type="InterPro" id="IPR054289">
    <property type="entry name" value="DUF7025"/>
</dbReference>
<dbReference type="OrthoDB" id="10042665at2759"/>
<organism evidence="4 5">
    <name type="scientific">Metarhizium robertsii</name>
    <dbReference type="NCBI Taxonomy" id="568076"/>
    <lineage>
        <taxon>Eukaryota</taxon>
        <taxon>Fungi</taxon>
        <taxon>Dikarya</taxon>
        <taxon>Ascomycota</taxon>
        <taxon>Pezizomycotina</taxon>
        <taxon>Sordariomycetes</taxon>
        <taxon>Hypocreomycetidae</taxon>
        <taxon>Hypocreales</taxon>
        <taxon>Clavicipitaceae</taxon>
        <taxon>Metarhizium</taxon>
    </lineage>
</organism>
<feature type="compositionally biased region" description="Basic residues" evidence="2">
    <location>
        <begin position="208"/>
        <end position="232"/>
    </location>
</feature>
<feature type="compositionally biased region" description="Polar residues" evidence="2">
    <location>
        <begin position="141"/>
        <end position="156"/>
    </location>
</feature>
<dbReference type="GO" id="GO:0005524">
    <property type="term" value="F:ATP binding"/>
    <property type="evidence" value="ECO:0007669"/>
    <property type="project" value="InterPro"/>
</dbReference>